<dbReference type="AlphaFoldDB" id="A0A512DWQ7"/>
<comment type="caution">
    <text evidence="1">The sequence shown here is derived from an EMBL/GenBank/DDBJ whole genome shotgun (WGS) entry which is preliminary data.</text>
</comment>
<accession>A0A512DWQ7</accession>
<dbReference type="OrthoDB" id="6910659at2"/>
<dbReference type="Proteomes" id="UP000321523">
    <property type="component" value="Unassembled WGS sequence"/>
</dbReference>
<dbReference type="EMBL" id="BJYZ01000024">
    <property type="protein sequence ID" value="GEO40901.1"/>
    <property type="molecule type" value="Genomic_DNA"/>
</dbReference>
<evidence type="ECO:0000313" key="2">
    <source>
        <dbReference type="Proteomes" id="UP000321523"/>
    </source>
</evidence>
<proteinExistence type="predicted"/>
<sequence>MFIILYYLNGVGKGDIGIRSTCARLFINSFQSISASIQVARYGYWREYGNIARSIVENLAVIVHLVGNDNALEEFHKEKLQSSKSITYARKRFSVLGPLYGLLSNQFVHIGPECAELRFTECYNQGDDDIDFIDSNLRAVTLLSYIVAELVFFEQVDVPKYWECIGEGEYKTNPSEEAHRWQADLLGVSLEDIDANNDSTVG</sequence>
<evidence type="ECO:0000313" key="1">
    <source>
        <dbReference type="EMBL" id="GEO40901.1"/>
    </source>
</evidence>
<dbReference type="RefSeq" id="WP_147040838.1">
    <property type="nucleotide sequence ID" value="NZ_BJYZ01000024.1"/>
</dbReference>
<keyword evidence="2" id="KW-1185">Reference proteome</keyword>
<protein>
    <submittedName>
        <fullName evidence="1">Uncharacterized protein</fullName>
    </submittedName>
</protein>
<gene>
    <name evidence="1" type="ORF">SAE02_50490</name>
</gene>
<organism evidence="1 2">
    <name type="scientific">Skermanella aerolata</name>
    <dbReference type="NCBI Taxonomy" id="393310"/>
    <lineage>
        <taxon>Bacteria</taxon>
        <taxon>Pseudomonadati</taxon>
        <taxon>Pseudomonadota</taxon>
        <taxon>Alphaproteobacteria</taxon>
        <taxon>Rhodospirillales</taxon>
        <taxon>Azospirillaceae</taxon>
        <taxon>Skermanella</taxon>
    </lineage>
</organism>
<name>A0A512DWQ7_9PROT</name>
<reference evidence="1 2" key="1">
    <citation type="submission" date="2019-07" db="EMBL/GenBank/DDBJ databases">
        <title>Whole genome shotgun sequence of Skermanella aerolata NBRC 106429.</title>
        <authorList>
            <person name="Hosoyama A."/>
            <person name="Uohara A."/>
            <person name="Ohji S."/>
            <person name="Ichikawa N."/>
        </authorList>
    </citation>
    <scope>NUCLEOTIDE SEQUENCE [LARGE SCALE GENOMIC DNA]</scope>
    <source>
        <strain evidence="1 2">NBRC 106429</strain>
    </source>
</reference>